<name>A0A8A3P6T7_9HELO</name>
<sequence length="487" mass="53595">MHSKGFLKAIPWLFMLLNSVPAAAAAVPAPITEEEKNTPQRYVFAHFMLGIVSNRASADDYNLDMTLAADAGIDAFAINVATDDYTDKQLDLAYESAAKNNMKLFLSFDFNYWAPATAAEQIGAKIAKYAKHPAQLRVDDKVFVSTFLGEGLNVTAMRKSAGVPIYFAPNWAPSKPDIYDEVDAALNRMAWPNNGANRAPTSAVNLTVAMGDEAYKKVLGKKDYVAPASPWYFTHYGAEVSYSKNWVFPADNLWSSRWQELLESKPRFVFIISWNDYGESSYVGPLSPIHTDDGASKWANHMPHGGFLDIAKPYIQAFHAGKTVPTRFAKEDSIIYWYRPNPASLDCDATDTTMIDTTSTAYAHGRPDGWQSMTDSIFITAIFKSSGKLVVTSGGNKFEYPVSRGVSTWSVPMSVGAQTFALYRKSKPVIIDTSARNVTMKCICGNYNFNAYVGTIPKDDGVDTLPEAGLALLTKGIRVPEDQCRAA</sequence>
<gene>
    <name evidence="2" type="ORF">DSL72_001031</name>
</gene>
<dbReference type="Pfam" id="PF03659">
    <property type="entry name" value="Glyco_hydro_71"/>
    <property type="match status" value="1"/>
</dbReference>
<keyword evidence="1" id="KW-0732">Signal</keyword>
<dbReference type="GO" id="GO:0051118">
    <property type="term" value="F:glucan endo-1,3-alpha-glucosidase activity"/>
    <property type="evidence" value="ECO:0007669"/>
    <property type="project" value="InterPro"/>
</dbReference>
<dbReference type="Proteomes" id="UP000672032">
    <property type="component" value="Chromosome 2"/>
</dbReference>
<feature type="chain" id="PRO_5032950673" evidence="1">
    <location>
        <begin position="26"/>
        <end position="487"/>
    </location>
</feature>
<dbReference type="Gene3D" id="3.20.20.80">
    <property type="entry name" value="Glycosidases"/>
    <property type="match status" value="1"/>
</dbReference>
<dbReference type="OrthoDB" id="3257981at2759"/>
<dbReference type="EMBL" id="CP063406">
    <property type="protein sequence ID" value="QSZ31466.1"/>
    <property type="molecule type" value="Genomic_DNA"/>
</dbReference>
<accession>A0A8A3P6T7</accession>
<protein>
    <submittedName>
        <fullName evidence="2">Uncharacterized protein</fullName>
    </submittedName>
</protein>
<dbReference type="CDD" id="cd11577">
    <property type="entry name" value="GH71"/>
    <property type="match status" value="1"/>
</dbReference>
<dbReference type="InterPro" id="IPR005197">
    <property type="entry name" value="Glyco_hydro_71"/>
</dbReference>
<proteinExistence type="predicted"/>
<organism evidence="2 3">
    <name type="scientific">Monilinia vaccinii-corymbosi</name>
    <dbReference type="NCBI Taxonomy" id="61207"/>
    <lineage>
        <taxon>Eukaryota</taxon>
        <taxon>Fungi</taxon>
        <taxon>Dikarya</taxon>
        <taxon>Ascomycota</taxon>
        <taxon>Pezizomycotina</taxon>
        <taxon>Leotiomycetes</taxon>
        <taxon>Helotiales</taxon>
        <taxon>Sclerotiniaceae</taxon>
        <taxon>Monilinia</taxon>
    </lineage>
</organism>
<evidence type="ECO:0000313" key="2">
    <source>
        <dbReference type="EMBL" id="QSZ31466.1"/>
    </source>
</evidence>
<reference evidence="2" key="1">
    <citation type="submission" date="2020-10" db="EMBL/GenBank/DDBJ databases">
        <title>Genome Sequence of Monilinia vaccinii-corymbosi Sheds Light on Mummy Berry Disease Infection of Blueberry and Mating Type.</title>
        <authorList>
            <person name="Yow A.G."/>
            <person name="Zhang Y."/>
            <person name="Bansal K."/>
            <person name="Eacker S.M."/>
            <person name="Sullivan S."/>
            <person name="Liachko I."/>
            <person name="Cubeta M.A."/>
            <person name="Rollins J.A."/>
            <person name="Ashrafi H."/>
        </authorList>
    </citation>
    <scope>NUCLEOTIDE SEQUENCE</scope>
    <source>
        <strain evidence="2">RL-1</strain>
    </source>
</reference>
<evidence type="ECO:0000313" key="3">
    <source>
        <dbReference type="Proteomes" id="UP000672032"/>
    </source>
</evidence>
<keyword evidence="3" id="KW-1185">Reference proteome</keyword>
<feature type="signal peptide" evidence="1">
    <location>
        <begin position="1"/>
        <end position="25"/>
    </location>
</feature>
<dbReference type="AlphaFoldDB" id="A0A8A3P6T7"/>
<evidence type="ECO:0000256" key="1">
    <source>
        <dbReference type="SAM" id="SignalP"/>
    </source>
</evidence>